<comment type="caution">
    <text evidence="3">The sequence shown here is derived from an EMBL/GenBank/DDBJ whole genome shotgun (WGS) entry which is preliminary data.</text>
</comment>
<proteinExistence type="predicted"/>
<name>A0ABQ9U5K8_SAGOE</name>
<dbReference type="Pfam" id="PF22589">
    <property type="entry name" value="SPMIP1"/>
    <property type="match status" value="1"/>
</dbReference>
<sequence>MGPLFEPPLDAWHVVGVHRGLLNRIEAAAPHAPPQGPVAWKISCGHKYLRERTVPRKQLRQAPSRSASAAGLVPATSSRNSKEVQLGWPETSGSQNQLSRGVDVQAPPPKGDKSISHNGQGQALYLQAQHRLKPEEKFQCPVMSSWEYDWHVEFTAGLKSIEEQQEEFLQMIDLLPPAIGERM</sequence>
<dbReference type="EMBL" id="JASSZA010000016">
    <property type="protein sequence ID" value="KAK2091642.1"/>
    <property type="molecule type" value="Genomic_DNA"/>
</dbReference>
<keyword evidence="4" id="KW-1185">Reference proteome</keyword>
<evidence type="ECO:0000256" key="1">
    <source>
        <dbReference type="SAM" id="MobiDB-lite"/>
    </source>
</evidence>
<feature type="domain" description="Sperm microtubule inner protein 1 C-terminal" evidence="2">
    <location>
        <begin position="113"/>
        <end position="153"/>
    </location>
</feature>
<evidence type="ECO:0000313" key="4">
    <source>
        <dbReference type="Proteomes" id="UP001266305"/>
    </source>
</evidence>
<evidence type="ECO:0000313" key="3">
    <source>
        <dbReference type="EMBL" id="KAK2091642.1"/>
    </source>
</evidence>
<reference evidence="3 4" key="1">
    <citation type="submission" date="2023-05" db="EMBL/GenBank/DDBJ databases">
        <title>B98-5 Cell Line De Novo Hybrid Assembly: An Optical Mapping Approach.</title>
        <authorList>
            <person name="Kananen K."/>
            <person name="Auerbach J.A."/>
            <person name="Kautto E."/>
            <person name="Blachly J.S."/>
        </authorList>
    </citation>
    <scope>NUCLEOTIDE SEQUENCE [LARGE SCALE GENOMIC DNA]</scope>
    <source>
        <strain evidence="3">B95-8</strain>
        <tissue evidence="3">Cell line</tissue>
    </source>
</reference>
<feature type="region of interest" description="Disordered" evidence="1">
    <location>
        <begin position="55"/>
        <end position="120"/>
    </location>
</feature>
<dbReference type="InterPro" id="IPR054323">
    <property type="entry name" value="SPMIP1_C"/>
</dbReference>
<gene>
    <name evidence="3" type="ORF">P7K49_030926</name>
</gene>
<evidence type="ECO:0000259" key="2">
    <source>
        <dbReference type="Pfam" id="PF22589"/>
    </source>
</evidence>
<dbReference type="PANTHER" id="PTHR35826">
    <property type="entry name" value="PROTEIN ATP6V1FNB-LIKE"/>
    <property type="match status" value="1"/>
</dbReference>
<organism evidence="3 4">
    <name type="scientific">Saguinus oedipus</name>
    <name type="common">Cotton-top tamarin</name>
    <name type="synonym">Oedipomidas oedipus</name>
    <dbReference type="NCBI Taxonomy" id="9490"/>
    <lineage>
        <taxon>Eukaryota</taxon>
        <taxon>Metazoa</taxon>
        <taxon>Chordata</taxon>
        <taxon>Craniata</taxon>
        <taxon>Vertebrata</taxon>
        <taxon>Euteleostomi</taxon>
        <taxon>Mammalia</taxon>
        <taxon>Eutheria</taxon>
        <taxon>Euarchontoglires</taxon>
        <taxon>Primates</taxon>
        <taxon>Haplorrhini</taxon>
        <taxon>Platyrrhini</taxon>
        <taxon>Cebidae</taxon>
        <taxon>Callitrichinae</taxon>
        <taxon>Saguinus</taxon>
    </lineage>
</organism>
<dbReference type="Proteomes" id="UP001266305">
    <property type="component" value="Unassembled WGS sequence"/>
</dbReference>
<dbReference type="PANTHER" id="PTHR35826:SF5">
    <property type="entry name" value="GENE 45521-RELATED"/>
    <property type="match status" value="1"/>
</dbReference>
<accession>A0ABQ9U5K8</accession>
<protein>
    <recommendedName>
        <fullName evidence="2">Sperm microtubule inner protein 1 C-terminal domain-containing protein</fullName>
    </recommendedName>
</protein>